<dbReference type="InterPro" id="IPR036291">
    <property type="entry name" value="NAD(P)-bd_dom_sf"/>
</dbReference>
<reference evidence="3 4" key="1">
    <citation type="journal article" date="2012" name="ISME J.">
        <title>Genomic insights to SAR86, an abundant and uncultivated marine bacterial lineage.</title>
        <authorList>
            <person name="Dupont C.L."/>
            <person name="Rusch D.B."/>
            <person name="Yooseph S."/>
            <person name="Lombardo M.J."/>
            <person name="Richter R.A."/>
            <person name="Valas R."/>
            <person name="Novotny M."/>
            <person name="Yee-Greenbaum J."/>
            <person name="Selengut J.D."/>
            <person name="Haft D.H."/>
            <person name="Halpern A.L."/>
            <person name="Lasken R.S."/>
            <person name="Nealson K."/>
            <person name="Friedman R."/>
            <person name="Venter J.C."/>
        </authorList>
    </citation>
    <scope>NUCLEOTIDE SEQUENCE [LARGE SCALE GENOMIC DNA]</scope>
</reference>
<dbReference type="Pfam" id="PF02153">
    <property type="entry name" value="PDH_N"/>
    <property type="match status" value="1"/>
</dbReference>
<protein>
    <submittedName>
        <fullName evidence="3">Prephenate dehydrogenase</fullName>
    </submittedName>
</protein>
<evidence type="ECO:0000259" key="2">
    <source>
        <dbReference type="PROSITE" id="PS51176"/>
    </source>
</evidence>
<keyword evidence="1" id="KW-0560">Oxidoreductase</keyword>
<organism evidence="3 4">
    <name type="scientific">SAR86 cluster bacterium SAR86B</name>
    <dbReference type="NCBI Taxonomy" id="1123867"/>
    <lineage>
        <taxon>Bacteria</taxon>
        <taxon>Pseudomonadati</taxon>
        <taxon>Pseudomonadota</taxon>
        <taxon>Gammaproteobacteria</taxon>
        <taxon>SAR86 cluster</taxon>
    </lineage>
</organism>
<dbReference type="InterPro" id="IPR050812">
    <property type="entry name" value="Preph/Arog_dehydrog"/>
</dbReference>
<accession>J4X4I5</accession>
<dbReference type="InterPro" id="IPR003099">
    <property type="entry name" value="Prephen_DH"/>
</dbReference>
<feature type="domain" description="Prephenate/arogenate dehydrogenase" evidence="2">
    <location>
        <begin position="2"/>
        <end position="279"/>
    </location>
</feature>
<dbReference type="Gene3D" id="3.40.50.720">
    <property type="entry name" value="NAD(P)-binding Rossmann-like Domain"/>
    <property type="match status" value="1"/>
</dbReference>
<sequence length="279" mass="30897">MKSLCIIGLGLIGGSIAKDIKLRKLAELIYAFDKHANSLEKAKAAGWIDHSINEFNDIKDIKPDFIIVATPIKSAAKILLNLAQEESLSNSILTDTASAKGFIYEYLRDIKVKNIVLSHPMAGSNNSGFDASKEGLFNNKKTIIVDAFKIDSENLAIVEQFWQKLGSETIKMNVDEHDYAVAYASHLPHLIAFGLTDAIKNEANSNINESSAGGLKEFLRIAASDPDMWADILITNKEAIINSLNQFNTSIENLLKNTESVEDLKSSLYEIKKFKEDKF</sequence>
<dbReference type="Gene3D" id="1.10.3660.10">
    <property type="entry name" value="6-phosphogluconate dehydrogenase C-terminal like domain"/>
    <property type="match status" value="1"/>
</dbReference>
<dbReference type="PANTHER" id="PTHR21363">
    <property type="entry name" value="PREPHENATE DEHYDROGENASE"/>
    <property type="match status" value="1"/>
</dbReference>
<dbReference type="SUPFAM" id="SSF51735">
    <property type="entry name" value="NAD(P)-binding Rossmann-fold domains"/>
    <property type="match status" value="1"/>
</dbReference>
<evidence type="ECO:0000256" key="1">
    <source>
        <dbReference type="ARBA" id="ARBA00023002"/>
    </source>
</evidence>
<dbReference type="SUPFAM" id="SSF48179">
    <property type="entry name" value="6-phosphogluconate dehydrogenase C-terminal domain-like"/>
    <property type="match status" value="1"/>
</dbReference>
<dbReference type="GO" id="GO:0004665">
    <property type="term" value="F:prephenate dehydrogenase (NADP+) activity"/>
    <property type="evidence" value="ECO:0007669"/>
    <property type="project" value="InterPro"/>
</dbReference>
<dbReference type="Proteomes" id="UP000010116">
    <property type="component" value="Unassembled WGS sequence"/>
</dbReference>
<gene>
    <name evidence="3" type="ORF">NT02SARS_0695</name>
</gene>
<dbReference type="GO" id="GO:0070403">
    <property type="term" value="F:NAD+ binding"/>
    <property type="evidence" value="ECO:0007669"/>
    <property type="project" value="InterPro"/>
</dbReference>
<name>J4X4I5_9GAMM</name>
<dbReference type="EMBL" id="JH611164">
    <property type="protein sequence ID" value="EJP73820.1"/>
    <property type="molecule type" value="Genomic_DNA"/>
</dbReference>
<dbReference type="GO" id="GO:0006571">
    <property type="term" value="P:tyrosine biosynthetic process"/>
    <property type="evidence" value="ECO:0007669"/>
    <property type="project" value="InterPro"/>
</dbReference>
<dbReference type="InterPro" id="IPR046826">
    <property type="entry name" value="PDH_N"/>
</dbReference>
<proteinExistence type="predicted"/>
<dbReference type="InterPro" id="IPR008927">
    <property type="entry name" value="6-PGluconate_DH-like_C_sf"/>
</dbReference>
<dbReference type="GO" id="GO:0008977">
    <property type="term" value="F:prephenate dehydrogenase (NAD+) activity"/>
    <property type="evidence" value="ECO:0007669"/>
    <property type="project" value="InterPro"/>
</dbReference>
<dbReference type="HOGENOM" id="CLU_055968_2_0_6"/>
<dbReference type="Pfam" id="PF20463">
    <property type="entry name" value="PDH_C"/>
    <property type="match status" value="1"/>
</dbReference>
<dbReference type="AlphaFoldDB" id="J4X4I5"/>
<dbReference type="FunFam" id="3.40.50.720:FF:000208">
    <property type="entry name" value="Prephenate dehydrogenase"/>
    <property type="match status" value="1"/>
</dbReference>
<dbReference type="InterPro" id="IPR046825">
    <property type="entry name" value="PDH_C"/>
</dbReference>
<dbReference type="PROSITE" id="PS51176">
    <property type="entry name" value="PDH_ADH"/>
    <property type="match status" value="1"/>
</dbReference>
<evidence type="ECO:0000313" key="4">
    <source>
        <dbReference type="Proteomes" id="UP000010116"/>
    </source>
</evidence>
<dbReference type="PANTHER" id="PTHR21363:SF0">
    <property type="entry name" value="PREPHENATE DEHYDROGENASE [NADP(+)]"/>
    <property type="match status" value="1"/>
</dbReference>
<evidence type="ECO:0000313" key="3">
    <source>
        <dbReference type="EMBL" id="EJP73820.1"/>
    </source>
</evidence>